<proteinExistence type="predicted"/>
<accession>A0A6J7WEW0</accession>
<reference evidence="2" key="1">
    <citation type="submission" date="2020-05" db="EMBL/GenBank/DDBJ databases">
        <authorList>
            <person name="Chiriac C."/>
            <person name="Salcher M."/>
            <person name="Ghai R."/>
            <person name="Kavagutti S V."/>
        </authorList>
    </citation>
    <scope>NUCLEOTIDE SEQUENCE</scope>
</reference>
<name>A0A6J7WEW0_9CAUD</name>
<keyword evidence="1" id="KW-1133">Transmembrane helix</keyword>
<evidence type="ECO:0000256" key="1">
    <source>
        <dbReference type="SAM" id="Phobius"/>
    </source>
</evidence>
<sequence length="78" mass="8797">MIPFLFTPVGRYIAILILVLSISGGVYLKIRSDAVQEMEAAANEEVLRRTINALRNSDGIANNPERVRELDKNYCRDC</sequence>
<keyword evidence="1" id="KW-0812">Transmembrane</keyword>
<organism evidence="2">
    <name type="scientific">uncultured Caudovirales phage</name>
    <dbReference type="NCBI Taxonomy" id="2100421"/>
    <lineage>
        <taxon>Viruses</taxon>
        <taxon>Duplodnaviria</taxon>
        <taxon>Heunggongvirae</taxon>
        <taxon>Uroviricota</taxon>
        <taxon>Caudoviricetes</taxon>
        <taxon>Peduoviridae</taxon>
        <taxon>Maltschvirus</taxon>
        <taxon>Maltschvirus maltsch</taxon>
    </lineage>
</organism>
<feature type="transmembrane region" description="Helical" evidence="1">
    <location>
        <begin position="12"/>
        <end position="30"/>
    </location>
</feature>
<gene>
    <name evidence="2" type="ORF">UFOVP167_28</name>
</gene>
<keyword evidence="1" id="KW-0472">Membrane</keyword>
<protein>
    <submittedName>
        <fullName evidence="2">Uncharacterized protein</fullName>
    </submittedName>
</protein>
<dbReference type="EMBL" id="LR798222">
    <property type="protein sequence ID" value="CAB5194806.1"/>
    <property type="molecule type" value="Genomic_DNA"/>
</dbReference>
<evidence type="ECO:0000313" key="2">
    <source>
        <dbReference type="EMBL" id="CAB5194806.1"/>
    </source>
</evidence>